<proteinExistence type="predicted"/>
<keyword evidence="3" id="KW-1185">Reference proteome</keyword>
<name>B5VW44_LIMMA</name>
<dbReference type="AlphaFoldDB" id="B5VW44"/>
<feature type="transmembrane region" description="Helical" evidence="1">
    <location>
        <begin position="7"/>
        <end position="25"/>
    </location>
</feature>
<keyword evidence="1" id="KW-1133">Transmembrane helix</keyword>
<sequence length="41" mass="4693">MPIFTPQCVTASYIEIFIILAWFFVSDTVKYFPEVAVSFNG</sequence>
<gene>
    <name evidence="2" type="ORF">AmaxDRAFT_0736</name>
</gene>
<protein>
    <submittedName>
        <fullName evidence="2">Uncharacterized protein</fullName>
    </submittedName>
</protein>
<reference evidence="2 3" key="1">
    <citation type="journal article" date="2011" name="Appl. Environ. Microbiol.">
        <title>Contribution of a Sodium Ion Gradient to Energy Conservation during Fermentation in the Cyanobacterium Arthrospira (Spirulina) maxima CS-328.</title>
        <authorList>
            <person name="Carrieri D."/>
            <person name="Ananyev G."/>
            <person name="Lenz O."/>
            <person name="Bryant D.A."/>
            <person name="Dismukes G.C."/>
        </authorList>
    </citation>
    <scope>NUCLEOTIDE SEQUENCE [LARGE SCALE GENOMIC DNA]</scope>
    <source>
        <strain evidence="2 3">CS-328</strain>
    </source>
</reference>
<organism evidence="2 3">
    <name type="scientific">Limnospira maxima CS-328</name>
    <dbReference type="NCBI Taxonomy" id="513049"/>
    <lineage>
        <taxon>Bacteria</taxon>
        <taxon>Bacillati</taxon>
        <taxon>Cyanobacteriota</taxon>
        <taxon>Cyanophyceae</taxon>
        <taxon>Oscillatoriophycideae</taxon>
        <taxon>Oscillatoriales</taxon>
        <taxon>Sirenicapillariaceae</taxon>
        <taxon>Limnospira</taxon>
    </lineage>
</organism>
<comment type="caution">
    <text evidence="2">The sequence shown here is derived from an EMBL/GenBank/DDBJ whole genome shotgun (WGS) entry which is preliminary data.</text>
</comment>
<keyword evidence="1" id="KW-0812">Transmembrane</keyword>
<evidence type="ECO:0000313" key="3">
    <source>
        <dbReference type="Proteomes" id="UP000004061"/>
    </source>
</evidence>
<dbReference type="Proteomes" id="UP000004061">
    <property type="component" value="Unassembled WGS sequence"/>
</dbReference>
<accession>B5VW44</accession>
<dbReference type="EMBL" id="ABYK01000004">
    <property type="protein sequence ID" value="EDZ96405.1"/>
    <property type="molecule type" value="Genomic_DNA"/>
</dbReference>
<evidence type="ECO:0000313" key="2">
    <source>
        <dbReference type="EMBL" id="EDZ96405.1"/>
    </source>
</evidence>
<keyword evidence="1" id="KW-0472">Membrane</keyword>
<evidence type="ECO:0000256" key="1">
    <source>
        <dbReference type="SAM" id="Phobius"/>
    </source>
</evidence>